<dbReference type="EMBL" id="MF358542">
    <property type="protein sequence ID" value="ASR76645.1"/>
    <property type="molecule type" value="Genomic_DNA"/>
</dbReference>
<organism evidence="1 2">
    <name type="scientific">Streptomyces phage Sushi23</name>
    <dbReference type="NCBI Taxonomy" id="2015806"/>
    <lineage>
        <taxon>Viruses</taxon>
        <taxon>Duplodnaviria</taxon>
        <taxon>Heunggongvirae</taxon>
        <taxon>Uroviricota</taxon>
        <taxon>Caudoviricetes</taxon>
        <taxon>Stanwilliamsviridae</taxon>
        <taxon>Boydwoodruffvirinae</taxon>
        <taxon>Samistivirus</taxon>
        <taxon>Samistivirus peebs</taxon>
    </lineage>
</organism>
<gene>
    <name evidence="1" type="ORF">SEA_SUSHI23_261</name>
</gene>
<name>A0A222YZF8_9CAUD</name>
<sequence>MHFVEWLHFYLYTHYSWYREVCENV</sequence>
<protein>
    <submittedName>
        <fullName evidence="1">Uncharacterized protein</fullName>
    </submittedName>
</protein>
<accession>A0A222YZF8</accession>
<reference evidence="1 2" key="1">
    <citation type="submission" date="2017-06" db="EMBL/GenBank/DDBJ databases">
        <authorList>
            <person name="Mageeney C.M."/>
            <person name="Olugbade I.D."/>
            <person name="Kenna M.A."/>
            <person name="Ware V.C."/>
            <person name="Garlena R.A."/>
            <person name="Russell D.A."/>
            <person name="Pope W.H."/>
            <person name="Jacobs-Sera D."/>
            <person name="Hendrix R.W."/>
            <person name="Hatfull G.F."/>
        </authorList>
    </citation>
    <scope>NUCLEOTIDE SEQUENCE [LARGE SCALE GENOMIC DNA]</scope>
</reference>
<evidence type="ECO:0000313" key="2">
    <source>
        <dbReference type="Proteomes" id="UP000225758"/>
    </source>
</evidence>
<proteinExistence type="predicted"/>
<evidence type="ECO:0000313" key="1">
    <source>
        <dbReference type="EMBL" id="ASR76645.1"/>
    </source>
</evidence>
<dbReference type="Proteomes" id="UP000225758">
    <property type="component" value="Segment"/>
</dbReference>